<sequence length="178" mass="18165">MPKLTNSVKQANAYNQGGALVTVLAFATFLADGVTPSVTYTYAQDGSVATAVVAAGVKVVALDSDKDKVKLDFATQFGASTYVKQTLALVLGGASQEKSAAAAAMDLEPHTYLVTDRRGKRWIAGILNGLQAEKNDGSTGAAAGDLNGYDIAVAGAENGRPLEVAPAAFDSIKAALVA</sequence>
<dbReference type="RefSeq" id="WP_125429125.1">
    <property type="nucleotide sequence ID" value="NZ_RWIS01000005.1"/>
</dbReference>
<comment type="caution">
    <text evidence="1">The sequence shown here is derived from an EMBL/GenBank/DDBJ whole genome shotgun (WGS) entry which is preliminary data.</text>
</comment>
<dbReference type="Proteomes" id="UP000280066">
    <property type="component" value="Unassembled WGS sequence"/>
</dbReference>
<gene>
    <name evidence="1" type="ORF">EI290_09645</name>
</gene>
<protein>
    <submittedName>
        <fullName evidence="1">Uncharacterized protein</fullName>
    </submittedName>
</protein>
<proteinExistence type="predicted"/>
<dbReference type="EMBL" id="RWIS01000005">
    <property type="protein sequence ID" value="RSK33959.1"/>
    <property type="molecule type" value="Genomic_DNA"/>
</dbReference>
<evidence type="ECO:0000313" key="1">
    <source>
        <dbReference type="EMBL" id="RSK33959.1"/>
    </source>
</evidence>
<name>A0A428JLX0_9BACT</name>
<evidence type="ECO:0000313" key="2">
    <source>
        <dbReference type="Proteomes" id="UP000280066"/>
    </source>
</evidence>
<keyword evidence="2" id="KW-1185">Reference proteome</keyword>
<organism evidence="1 2">
    <name type="scientific">Hymenobacter metallilatus</name>
    <dbReference type="NCBI Taxonomy" id="2493666"/>
    <lineage>
        <taxon>Bacteria</taxon>
        <taxon>Pseudomonadati</taxon>
        <taxon>Bacteroidota</taxon>
        <taxon>Cytophagia</taxon>
        <taxon>Cytophagales</taxon>
        <taxon>Hymenobacteraceae</taxon>
        <taxon>Hymenobacter</taxon>
    </lineage>
</organism>
<dbReference type="AlphaFoldDB" id="A0A428JLX0"/>
<reference evidence="1 2" key="1">
    <citation type="submission" date="2018-12" db="EMBL/GenBank/DDBJ databases">
        <authorList>
            <person name="Feng G."/>
            <person name="Zhu H."/>
        </authorList>
    </citation>
    <scope>NUCLEOTIDE SEQUENCE [LARGE SCALE GENOMIC DNA]</scope>
    <source>
        <strain evidence="1 2">9PBR-2</strain>
    </source>
</reference>
<accession>A0A428JLX0</accession>
<dbReference type="OrthoDB" id="672815at2"/>